<gene>
    <name evidence="1" type="ORF">H8R27_04760</name>
</gene>
<comment type="caution">
    <text evidence="1">The sequence shown here is derived from an EMBL/GenBank/DDBJ whole genome shotgun (WGS) entry which is preliminary data.</text>
</comment>
<name>A0ABR7IWP3_9FLAO</name>
<protein>
    <submittedName>
        <fullName evidence="1">Uncharacterized protein</fullName>
    </submittedName>
</protein>
<reference evidence="1 2" key="1">
    <citation type="submission" date="2020-08" db="EMBL/GenBank/DDBJ databases">
        <title>Description of novel Flavobacterium F-408 isolate.</title>
        <authorList>
            <person name="Saticioglu I.B."/>
            <person name="Duman M."/>
            <person name="Altun S."/>
        </authorList>
    </citation>
    <scope>NUCLEOTIDE SEQUENCE [LARGE SCALE GENOMIC DNA]</scope>
    <source>
        <strain evidence="1 2">F-408</strain>
    </source>
</reference>
<evidence type="ECO:0000313" key="2">
    <source>
        <dbReference type="Proteomes" id="UP000605990"/>
    </source>
</evidence>
<evidence type="ECO:0000313" key="1">
    <source>
        <dbReference type="EMBL" id="MBC5834191.1"/>
    </source>
</evidence>
<dbReference type="Proteomes" id="UP000605990">
    <property type="component" value="Unassembled WGS sequence"/>
</dbReference>
<dbReference type="EMBL" id="JACRUN010000001">
    <property type="protein sequence ID" value="MBC5834191.1"/>
    <property type="molecule type" value="Genomic_DNA"/>
</dbReference>
<accession>A0ABR7IWP3</accession>
<sequence length="193" mass="22223">MNTFFKLAAFLLLSNLSFSQDKTCDFEIDIITDSSSTRVLKDKIIDESVFGYTTSFLTFKLFEVDGFLGVNFQYLQKSKDFLSPICIDKNTKMVLELSNGKQVKLVNSNEIVVCNDLQYDAVNKNNVRVLNGFFYFSPENFQDLKTEKVYLIKITANTGDVNFVIKPELNSEIYKTKSTPDTYFIDHLKCLWI</sequence>
<proteinExistence type="predicted"/>
<organism evidence="1 2">
    <name type="scientific">Flavobacterium bernardetii</name>
    <dbReference type="NCBI Taxonomy" id="2813823"/>
    <lineage>
        <taxon>Bacteria</taxon>
        <taxon>Pseudomonadati</taxon>
        <taxon>Bacteroidota</taxon>
        <taxon>Flavobacteriia</taxon>
        <taxon>Flavobacteriales</taxon>
        <taxon>Flavobacteriaceae</taxon>
        <taxon>Flavobacterium</taxon>
    </lineage>
</organism>
<keyword evidence="2" id="KW-1185">Reference proteome</keyword>
<dbReference type="RefSeq" id="WP_166125398.1">
    <property type="nucleotide sequence ID" value="NZ_JAANOQ010000001.1"/>
</dbReference>